<protein>
    <submittedName>
        <fullName evidence="1">Uncharacterized protein</fullName>
    </submittedName>
</protein>
<comment type="caution">
    <text evidence="1">The sequence shown here is derived from an EMBL/GenBank/DDBJ whole genome shotgun (WGS) entry which is preliminary data.</text>
</comment>
<name>A0A9P5XRQ7_9AGAR</name>
<accession>A0A9P5XRQ7</accession>
<reference evidence="1" key="1">
    <citation type="submission" date="2020-11" db="EMBL/GenBank/DDBJ databases">
        <authorList>
            <consortium name="DOE Joint Genome Institute"/>
            <person name="Ahrendt S."/>
            <person name="Riley R."/>
            <person name="Andreopoulos W."/>
            <person name="Labutti K."/>
            <person name="Pangilinan J."/>
            <person name="Ruiz-Duenas F.J."/>
            <person name="Barrasa J.M."/>
            <person name="Sanchez-Garcia M."/>
            <person name="Camarero S."/>
            <person name="Miyauchi S."/>
            <person name="Serrano A."/>
            <person name="Linde D."/>
            <person name="Babiker R."/>
            <person name="Drula E."/>
            <person name="Ayuso-Fernandez I."/>
            <person name="Pacheco R."/>
            <person name="Padilla G."/>
            <person name="Ferreira P."/>
            <person name="Barriuso J."/>
            <person name="Kellner H."/>
            <person name="Castanera R."/>
            <person name="Alfaro M."/>
            <person name="Ramirez L."/>
            <person name="Pisabarro A.G."/>
            <person name="Kuo A."/>
            <person name="Tritt A."/>
            <person name="Lipzen A."/>
            <person name="He G."/>
            <person name="Yan M."/>
            <person name="Ng V."/>
            <person name="Cullen D."/>
            <person name="Martin F."/>
            <person name="Rosso M.-N."/>
            <person name="Henrissat B."/>
            <person name="Hibbett D."/>
            <person name="Martinez A.T."/>
            <person name="Grigoriev I.V."/>
        </authorList>
    </citation>
    <scope>NUCLEOTIDE SEQUENCE</scope>
    <source>
        <strain evidence="1">MF-IS2</strain>
    </source>
</reference>
<dbReference type="Proteomes" id="UP000807342">
    <property type="component" value="Unassembled WGS sequence"/>
</dbReference>
<sequence length="63" mass="6668">MGFTEKAYPDLSQKIKELLPSDGAIAKDREDDIVTTLLEAMLAAPKSPVASGSGARDIPGGWH</sequence>
<dbReference type="EMBL" id="MU151056">
    <property type="protein sequence ID" value="KAF9454141.1"/>
    <property type="molecule type" value="Genomic_DNA"/>
</dbReference>
<keyword evidence="2" id="KW-1185">Reference proteome</keyword>
<organism evidence="1 2">
    <name type="scientific">Macrolepiota fuliginosa MF-IS2</name>
    <dbReference type="NCBI Taxonomy" id="1400762"/>
    <lineage>
        <taxon>Eukaryota</taxon>
        <taxon>Fungi</taxon>
        <taxon>Dikarya</taxon>
        <taxon>Basidiomycota</taxon>
        <taxon>Agaricomycotina</taxon>
        <taxon>Agaricomycetes</taxon>
        <taxon>Agaricomycetidae</taxon>
        <taxon>Agaricales</taxon>
        <taxon>Agaricineae</taxon>
        <taxon>Agaricaceae</taxon>
        <taxon>Macrolepiota</taxon>
    </lineage>
</organism>
<gene>
    <name evidence="1" type="ORF">P691DRAFT_810860</name>
</gene>
<proteinExistence type="predicted"/>
<evidence type="ECO:0000313" key="2">
    <source>
        <dbReference type="Proteomes" id="UP000807342"/>
    </source>
</evidence>
<dbReference type="OrthoDB" id="661148at2759"/>
<evidence type="ECO:0000313" key="1">
    <source>
        <dbReference type="EMBL" id="KAF9454141.1"/>
    </source>
</evidence>
<dbReference type="AlphaFoldDB" id="A0A9P5XRQ7"/>